<dbReference type="EMBL" id="CATQJL010000223">
    <property type="protein sequence ID" value="CAJ0596703.1"/>
    <property type="molecule type" value="Genomic_DNA"/>
</dbReference>
<gene>
    <name evidence="2" type="ORF">CYNAS_LOCUS8686</name>
</gene>
<keyword evidence="1" id="KW-0812">Transmembrane</keyword>
<evidence type="ECO:0000256" key="1">
    <source>
        <dbReference type="SAM" id="Phobius"/>
    </source>
</evidence>
<keyword evidence="1" id="KW-1133">Transmembrane helix</keyword>
<name>A0AA36M382_CYLNA</name>
<keyword evidence="3" id="KW-1185">Reference proteome</keyword>
<dbReference type="AlphaFoldDB" id="A0AA36M382"/>
<protein>
    <submittedName>
        <fullName evidence="2">Uncharacterized protein</fullName>
    </submittedName>
</protein>
<dbReference type="InterPro" id="IPR035126">
    <property type="entry name" value="SCVP"/>
</dbReference>
<keyword evidence="1" id="KW-0472">Membrane</keyword>
<sequence length="186" mass="21084">MALNYNVSRLVGPLTTLCANVLVQNRAFPKIMLNMRCLVFPLVAATIFVYGVDLIPWEIVEVALVSELRDNGQSINDPNIAGHVMKDFRALFRDFGKIYNFRYSKKNFLYNINAAAGKATFAMRKGNCEQLRQFLTVVRAQAYHLKSAELKCGPMKYSMRLKYVNETGDGGDNTTVSSYNLSLDYW</sequence>
<organism evidence="2 3">
    <name type="scientific">Cylicocyclus nassatus</name>
    <name type="common">Nematode worm</name>
    <dbReference type="NCBI Taxonomy" id="53992"/>
    <lineage>
        <taxon>Eukaryota</taxon>
        <taxon>Metazoa</taxon>
        <taxon>Ecdysozoa</taxon>
        <taxon>Nematoda</taxon>
        <taxon>Chromadorea</taxon>
        <taxon>Rhabditida</taxon>
        <taxon>Rhabditina</taxon>
        <taxon>Rhabditomorpha</taxon>
        <taxon>Strongyloidea</taxon>
        <taxon>Strongylidae</taxon>
        <taxon>Cylicocyclus</taxon>
    </lineage>
</organism>
<proteinExistence type="predicted"/>
<dbReference type="Pfam" id="PF17619">
    <property type="entry name" value="SCVP"/>
    <property type="match status" value="1"/>
</dbReference>
<evidence type="ECO:0000313" key="3">
    <source>
        <dbReference type="Proteomes" id="UP001176961"/>
    </source>
</evidence>
<evidence type="ECO:0000313" key="2">
    <source>
        <dbReference type="EMBL" id="CAJ0596703.1"/>
    </source>
</evidence>
<accession>A0AA36M382</accession>
<feature type="transmembrane region" description="Helical" evidence="1">
    <location>
        <begin position="33"/>
        <end position="52"/>
    </location>
</feature>
<comment type="caution">
    <text evidence="2">The sequence shown here is derived from an EMBL/GenBank/DDBJ whole genome shotgun (WGS) entry which is preliminary data.</text>
</comment>
<dbReference type="Proteomes" id="UP001176961">
    <property type="component" value="Unassembled WGS sequence"/>
</dbReference>
<reference evidence="2" key="1">
    <citation type="submission" date="2023-07" db="EMBL/GenBank/DDBJ databases">
        <authorList>
            <consortium name="CYATHOMIX"/>
        </authorList>
    </citation>
    <scope>NUCLEOTIDE SEQUENCE</scope>
    <source>
        <strain evidence="2">N/A</strain>
    </source>
</reference>